<protein>
    <submittedName>
        <fullName evidence="2">Uncharacterized protein</fullName>
    </submittedName>
</protein>
<evidence type="ECO:0000313" key="3">
    <source>
        <dbReference type="Proteomes" id="UP000265768"/>
    </source>
</evidence>
<dbReference type="RefSeq" id="WP_119930264.1">
    <property type="nucleotide sequence ID" value="NZ_QZEY01000017.1"/>
</dbReference>
<feature type="transmembrane region" description="Helical" evidence="1">
    <location>
        <begin position="58"/>
        <end position="81"/>
    </location>
</feature>
<name>A0A3A4ART3_9ACTN</name>
<organism evidence="2 3">
    <name type="scientific">Bailinhaonella thermotolerans</name>
    <dbReference type="NCBI Taxonomy" id="1070861"/>
    <lineage>
        <taxon>Bacteria</taxon>
        <taxon>Bacillati</taxon>
        <taxon>Actinomycetota</taxon>
        <taxon>Actinomycetes</taxon>
        <taxon>Streptosporangiales</taxon>
        <taxon>Streptosporangiaceae</taxon>
        <taxon>Bailinhaonella</taxon>
    </lineage>
</organism>
<evidence type="ECO:0000313" key="2">
    <source>
        <dbReference type="EMBL" id="RJL24008.1"/>
    </source>
</evidence>
<comment type="caution">
    <text evidence="2">The sequence shown here is derived from an EMBL/GenBank/DDBJ whole genome shotgun (WGS) entry which is preliminary data.</text>
</comment>
<keyword evidence="1" id="KW-1133">Transmembrane helix</keyword>
<dbReference type="AlphaFoldDB" id="A0A3A4ART3"/>
<reference evidence="2 3" key="1">
    <citation type="submission" date="2018-09" db="EMBL/GenBank/DDBJ databases">
        <title>YIM 75507 draft genome.</title>
        <authorList>
            <person name="Tang S."/>
            <person name="Feng Y."/>
        </authorList>
    </citation>
    <scope>NUCLEOTIDE SEQUENCE [LARGE SCALE GENOMIC DNA]</scope>
    <source>
        <strain evidence="2 3">YIM 75507</strain>
    </source>
</reference>
<proteinExistence type="predicted"/>
<dbReference type="OrthoDB" id="529448at2"/>
<gene>
    <name evidence="2" type="ORF">D5H75_31780</name>
</gene>
<dbReference type="EMBL" id="QZEY01000017">
    <property type="protein sequence ID" value="RJL24008.1"/>
    <property type="molecule type" value="Genomic_DNA"/>
</dbReference>
<feature type="transmembrane region" description="Helical" evidence="1">
    <location>
        <begin position="21"/>
        <end position="38"/>
    </location>
</feature>
<accession>A0A3A4ART3</accession>
<dbReference type="Proteomes" id="UP000265768">
    <property type="component" value="Unassembled WGS sequence"/>
</dbReference>
<keyword evidence="1" id="KW-0812">Transmembrane</keyword>
<keyword evidence="1" id="KW-0472">Membrane</keyword>
<sequence length="316" mass="36009">MLTKFWETFAGKLAEQWTARLFSPALAFWAGGFLAWIYSKPSTWAQTITEFGAVVTRLPAATQIAALLGALLVLAGSTIIVERLTPTLLRLLQGYWPDFLRWRLASRHRRRHYALEIKYQGLAERRFAQSGSDDGPGLGADDEEIEKLGEELRKLPLPHRLMPTRLGNTLRMVEDRPRLMFGLASDVCWPYLWLLIDTDTRAQITEARDKIDRAAQSWLWGFLFLAWTPWAWWAAPVALLVMSSSYWLSAISAAETYGTLMEAAFALNRFKLYGALGFRVPEDPVHAEFRTGKALSMYLGQGYATEELRRLWIFGE</sequence>
<evidence type="ECO:0000256" key="1">
    <source>
        <dbReference type="SAM" id="Phobius"/>
    </source>
</evidence>
<keyword evidence="3" id="KW-1185">Reference proteome</keyword>
<feature type="transmembrane region" description="Helical" evidence="1">
    <location>
        <begin position="218"/>
        <end position="240"/>
    </location>
</feature>